<comment type="caution">
    <text evidence="7">The sequence shown here is derived from an EMBL/GenBank/DDBJ whole genome shotgun (WGS) entry which is preliminary data.</text>
</comment>
<evidence type="ECO:0000256" key="5">
    <source>
        <dbReference type="ARBA" id="ARBA00023136"/>
    </source>
</evidence>
<keyword evidence="5 6" id="KW-0472">Membrane</keyword>
<feature type="transmembrane region" description="Helical" evidence="6">
    <location>
        <begin position="182"/>
        <end position="202"/>
    </location>
</feature>
<evidence type="ECO:0000256" key="6">
    <source>
        <dbReference type="SAM" id="Phobius"/>
    </source>
</evidence>
<evidence type="ECO:0000256" key="3">
    <source>
        <dbReference type="ARBA" id="ARBA00022692"/>
    </source>
</evidence>
<feature type="transmembrane region" description="Helical" evidence="6">
    <location>
        <begin position="112"/>
        <end position="138"/>
    </location>
</feature>
<feature type="transmembrane region" description="Helical" evidence="6">
    <location>
        <begin position="33"/>
        <end position="59"/>
    </location>
</feature>
<name>A0AAW8JHX6_9GAMM</name>
<dbReference type="GO" id="GO:0005886">
    <property type="term" value="C:plasma membrane"/>
    <property type="evidence" value="ECO:0007669"/>
    <property type="project" value="UniProtKB-SubCell"/>
</dbReference>
<dbReference type="RefSeq" id="WP_308955413.1">
    <property type="nucleotide sequence ID" value="NZ_JASVDU010000005.1"/>
</dbReference>
<feature type="transmembrane region" description="Helical" evidence="6">
    <location>
        <begin position="150"/>
        <end position="170"/>
    </location>
</feature>
<dbReference type="GO" id="GO:0015171">
    <property type="term" value="F:amino acid transmembrane transporter activity"/>
    <property type="evidence" value="ECO:0007669"/>
    <property type="project" value="TreeGrafter"/>
</dbReference>
<keyword evidence="3 6" id="KW-0812">Transmembrane</keyword>
<organism evidence="7 8">
    <name type="scientific">Acinetobacter gerneri</name>
    <dbReference type="NCBI Taxonomy" id="202952"/>
    <lineage>
        <taxon>Bacteria</taxon>
        <taxon>Pseudomonadati</taxon>
        <taxon>Pseudomonadota</taxon>
        <taxon>Gammaproteobacteria</taxon>
        <taxon>Moraxellales</taxon>
        <taxon>Moraxellaceae</taxon>
        <taxon>Acinetobacter</taxon>
    </lineage>
</organism>
<reference evidence="7" key="1">
    <citation type="submission" date="2023-08" db="EMBL/GenBank/DDBJ databases">
        <title>Emergence of clinically-relevant ST2 carbapenem-resistant Acinetobacter baumannii strains in hospital sewages in Zhejiang, East of China.</title>
        <authorList>
            <person name="Kaichao C."/>
            <person name="Zhang R."/>
        </authorList>
    </citation>
    <scope>NUCLEOTIDE SEQUENCE</scope>
    <source>
        <strain evidence="7">M-SY-60</strain>
    </source>
</reference>
<dbReference type="InterPro" id="IPR001123">
    <property type="entry name" value="LeuE-type"/>
</dbReference>
<proteinExistence type="predicted"/>
<feature type="transmembrane region" description="Helical" evidence="6">
    <location>
        <begin position="66"/>
        <end position="86"/>
    </location>
</feature>
<comment type="subcellular location">
    <subcellularLocation>
        <location evidence="1">Cell membrane</location>
        <topology evidence="1">Multi-pass membrane protein</topology>
    </subcellularLocation>
</comment>
<evidence type="ECO:0000313" key="8">
    <source>
        <dbReference type="Proteomes" id="UP001243195"/>
    </source>
</evidence>
<accession>A0AAW8JHX6</accession>
<sequence>MDNIIAFWFVSMLFVMTPGADWAYAISSGLKNAVVSAVSGLLLGHIAALLVVATGLGVIIHKNPQLLLLISTIGAVYLLWIGIKIFKNPATISSGQENDSANAQDSYTHKDWLIKGLCISGLNPKVFLLFFMMLPQFISTNAATSMNSQIFTLGTIHMINCSIIYFIVGFASKALLQSRPQAAMWVSRISGGLVIAISLILISEQLMIVQDQWIKVI</sequence>
<gene>
    <name evidence="7" type="ORF">RFH51_05370</name>
</gene>
<protein>
    <submittedName>
        <fullName evidence="7">LysE family translocator</fullName>
    </submittedName>
</protein>
<evidence type="ECO:0000256" key="4">
    <source>
        <dbReference type="ARBA" id="ARBA00022989"/>
    </source>
</evidence>
<evidence type="ECO:0000256" key="1">
    <source>
        <dbReference type="ARBA" id="ARBA00004651"/>
    </source>
</evidence>
<dbReference type="PANTHER" id="PTHR30086:SF20">
    <property type="entry name" value="ARGININE EXPORTER PROTEIN ARGO-RELATED"/>
    <property type="match status" value="1"/>
</dbReference>
<keyword evidence="2" id="KW-1003">Cell membrane</keyword>
<evidence type="ECO:0000313" key="7">
    <source>
        <dbReference type="EMBL" id="MDQ9070891.1"/>
    </source>
</evidence>
<evidence type="ECO:0000256" key="2">
    <source>
        <dbReference type="ARBA" id="ARBA00022475"/>
    </source>
</evidence>
<dbReference type="AlphaFoldDB" id="A0AAW8JHX6"/>
<dbReference type="PANTHER" id="PTHR30086">
    <property type="entry name" value="ARGININE EXPORTER PROTEIN ARGO"/>
    <property type="match status" value="1"/>
</dbReference>
<dbReference type="Proteomes" id="UP001243195">
    <property type="component" value="Unassembled WGS sequence"/>
</dbReference>
<dbReference type="EMBL" id="JAVIDA010000005">
    <property type="protein sequence ID" value="MDQ9070891.1"/>
    <property type="molecule type" value="Genomic_DNA"/>
</dbReference>
<keyword evidence="4 6" id="KW-1133">Transmembrane helix</keyword>
<dbReference type="Pfam" id="PF01810">
    <property type="entry name" value="LysE"/>
    <property type="match status" value="1"/>
</dbReference>